<comment type="similarity">
    <text evidence="9">Belongs to the DEAD box helicase family. eIF4A subfamily.</text>
</comment>
<evidence type="ECO:0000256" key="11">
    <source>
        <dbReference type="PROSITE-ProRule" id="PRU00552"/>
    </source>
</evidence>
<evidence type="ECO:0000259" key="13">
    <source>
        <dbReference type="PROSITE" id="PS51192"/>
    </source>
</evidence>
<dbReference type="EC" id="3.6.4.13" evidence="1"/>
<dbReference type="GO" id="GO:0003723">
    <property type="term" value="F:RNA binding"/>
    <property type="evidence" value="ECO:0007669"/>
    <property type="project" value="UniProtKB-KW"/>
</dbReference>
<dbReference type="GO" id="GO:0003743">
    <property type="term" value="F:translation initiation factor activity"/>
    <property type="evidence" value="ECO:0007669"/>
    <property type="project" value="UniProtKB-KW"/>
</dbReference>
<evidence type="ECO:0000256" key="2">
    <source>
        <dbReference type="ARBA" id="ARBA00022540"/>
    </source>
</evidence>
<dbReference type="InterPro" id="IPR014001">
    <property type="entry name" value="Helicase_ATP-bd"/>
</dbReference>
<feature type="short sequence motif" description="Q motif" evidence="11">
    <location>
        <begin position="133"/>
        <end position="161"/>
    </location>
</feature>
<keyword evidence="2" id="KW-0396">Initiation factor</keyword>
<dbReference type="InterPro" id="IPR001650">
    <property type="entry name" value="Helicase_C-like"/>
</dbReference>
<dbReference type="AlphaFoldDB" id="A0A8J4FJU0"/>
<keyword evidence="4 12" id="KW-0378">Hydrolase</keyword>
<dbReference type="Gene3D" id="3.40.50.300">
    <property type="entry name" value="P-loop containing nucleotide triphosphate hydrolases"/>
    <property type="match status" value="2"/>
</dbReference>
<dbReference type="InterPro" id="IPR000629">
    <property type="entry name" value="RNA-helicase_DEAD-box_CS"/>
</dbReference>
<dbReference type="CDD" id="cd18787">
    <property type="entry name" value="SF2_C_DEAD"/>
    <property type="match status" value="1"/>
</dbReference>
<dbReference type="PROSITE" id="PS51192">
    <property type="entry name" value="HELICASE_ATP_BIND_1"/>
    <property type="match status" value="1"/>
</dbReference>
<keyword evidence="6 12" id="KW-0067">ATP-binding</keyword>
<dbReference type="PANTHER" id="PTHR47958">
    <property type="entry name" value="ATP-DEPENDENT RNA HELICASE DBP3"/>
    <property type="match status" value="1"/>
</dbReference>
<evidence type="ECO:0000313" key="17">
    <source>
        <dbReference type="Proteomes" id="UP000747110"/>
    </source>
</evidence>
<dbReference type="PROSITE" id="PS51194">
    <property type="entry name" value="HELICASE_CTER"/>
    <property type="match status" value="1"/>
</dbReference>
<sequence length="506" mass="57161">YNTIKTCSSSANRTSRLSRVQQWLAAPLGLSKRVSRQGSCGYPGANLEVNLCVTCCKILFRPCEKAGHLALLSFPLPSFRGPECPFLSEPTNMAAPPVEQRTGFDDRAFDSKMQAFLTNNTDNFYTDWEESFDSFDQMNLHENLLRGIYAYGFEKPSAIQSKGIVPFTKGLDVIQQAQSGTGKTATFCAGILNNLDYNLNDCQALVLAPTRELAQQIEKVMRALGDFLQVKCHACVGGTSVREDARILGAGVQVVVGTPGRVFDMLRRRYLRADNIKMFVLDEADEMLSRGFKDQIYDIFQLLPPKLQVGVFSATLPPEALEITRKFMNKPVRILVKRDELTLEGIKQFYVNVDKEDWKLDTLCDLYETLAITQSVIFANTRRKVDWLTDKMRERDHTVSATHGDMDQNTRDVIMREFRSGSSRVLITTDLLARGIDVQQVSLVINYDLPTQPENYLHRIGRSGRFGRKGVAINFVTKDDERMLQDIQRFYNTVVEELPSNVADLI</sequence>
<proteinExistence type="inferred from homology"/>
<dbReference type="SMART" id="SM00490">
    <property type="entry name" value="HELICc"/>
    <property type="match status" value="1"/>
</dbReference>
<evidence type="ECO:0000256" key="10">
    <source>
        <dbReference type="ARBA" id="ARBA00047984"/>
    </source>
</evidence>
<dbReference type="GO" id="GO:0003724">
    <property type="term" value="F:RNA helicase activity"/>
    <property type="evidence" value="ECO:0007669"/>
    <property type="project" value="UniProtKB-EC"/>
</dbReference>
<dbReference type="PROSITE" id="PS51195">
    <property type="entry name" value="Q_MOTIF"/>
    <property type="match status" value="1"/>
</dbReference>
<keyword evidence="3 12" id="KW-0547">Nucleotide-binding</keyword>
<dbReference type="FunFam" id="3.40.50.300:FF:000089">
    <property type="entry name" value="Eukaryotic initiation factor 4A-II"/>
    <property type="match status" value="1"/>
</dbReference>
<accession>A0A8J4FJU0</accession>
<evidence type="ECO:0000256" key="6">
    <source>
        <dbReference type="ARBA" id="ARBA00022840"/>
    </source>
</evidence>
<dbReference type="Proteomes" id="UP000747110">
    <property type="component" value="Unassembled WGS sequence"/>
</dbReference>
<name>A0A8J4FJU0_9CHLO</name>
<evidence type="ECO:0000259" key="14">
    <source>
        <dbReference type="PROSITE" id="PS51194"/>
    </source>
</evidence>
<dbReference type="Pfam" id="PF00270">
    <property type="entry name" value="DEAD"/>
    <property type="match status" value="1"/>
</dbReference>
<protein>
    <recommendedName>
        <fullName evidence="1">RNA helicase</fullName>
        <ecNumber evidence="1">3.6.4.13</ecNumber>
    </recommendedName>
</protein>
<evidence type="ECO:0000256" key="5">
    <source>
        <dbReference type="ARBA" id="ARBA00022806"/>
    </source>
</evidence>
<evidence type="ECO:0000259" key="15">
    <source>
        <dbReference type="PROSITE" id="PS51195"/>
    </source>
</evidence>
<dbReference type="GO" id="GO:0005524">
    <property type="term" value="F:ATP binding"/>
    <property type="evidence" value="ECO:0007669"/>
    <property type="project" value="UniProtKB-KW"/>
</dbReference>
<keyword evidence="5 12" id="KW-0347">Helicase</keyword>
<dbReference type="CDD" id="cd17939">
    <property type="entry name" value="DEADc_EIF4A"/>
    <property type="match status" value="1"/>
</dbReference>
<dbReference type="FunFam" id="3.40.50.300:FF:000031">
    <property type="entry name" value="Eukaryotic initiation factor 4A-III"/>
    <property type="match status" value="1"/>
</dbReference>
<comment type="caution">
    <text evidence="16">The sequence shown here is derived from an EMBL/GenBank/DDBJ whole genome shotgun (WGS) entry which is preliminary data.</text>
</comment>
<keyword evidence="8" id="KW-0648">Protein biosynthesis</keyword>
<dbReference type="Pfam" id="PF00271">
    <property type="entry name" value="Helicase_C"/>
    <property type="match status" value="1"/>
</dbReference>
<evidence type="ECO:0000256" key="1">
    <source>
        <dbReference type="ARBA" id="ARBA00012552"/>
    </source>
</evidence>
<feature type="domain" description="Helicase ATP-binding" evidence="13">
    <location>
        <begin position="164"/>
        <end position="334"/>
    </location>
</feature>
<evidence type="ECO:0000256" key="3">
    <source>
        <dbReference type="ARBA" id="ARBA00022741"/>
    </source>
</evidence>
<evidence type="ECO:0000256" key="9">
    <source>
        <dbReference type="ARBA" id="ARBA00024352"/>
    </source>
</evidence>
<evidence type="ECO:0000256" key="12">
    <source>
        <dbReference type="RuleBase" id="RU000492"/>
    </source>
</evidence>
<dbReference type="InterPro" id="IPR014014">
    <property type="entry name" value="RNA_helicase_DEAD_Q_motif"/>
</dbReference>
<evidence type="ECO:0000313" key="16">
    <source>
        <dbReference type="EMBL" id="GIL75078.1"/>
    </source>
</evidence>
<dbReference type="OrthoDB" id="10265785at2759"/>
<keyword evidence="17" id="KW-1185">Reference proteome</keyword>
<gene>
    <name evidence="16" type="ORF">Vretifemale_4934</name>
</gene>
<reference evidence="16" key="1">
    <citation type="journal article" date="2021" name="Proc. Natl. Acad. Sci. U.S.A.">
        <title>Three genomes in the algal genus Volvox reveal the fate of a haploid sex-determining region after a transition to homothallism.</title>
        <authorList>
            <person name="Yamamoto K."/>
            <person name="Hamaji T."/>
            <person name="Kawai-Toyooka H."/>
            <person name="Matsuzaki R."/>
            <person name="Takahashi F."/>
            <person name="Nishimura Y."/>
            <person name="Kawachi M."/>
            <person name="Noguchi H."/>
            <person name="Minakuchi Y."/>
            <person name="Umen J.G."/>
            <person name="Toyoda A."/>
            <person name="Nozaki H."/>
        </authorList>
    </citation>
    <scope>NUCLEOTIDE SEQUENCE</scope>
    <source>
        <strain evidence="16">NIES-3786</strain>
    </source>
</reference>
<evidence type="ECO:0000256" key="8">
    <source>
        <dbReference type="ARBA" id="ARBA00022917"/>
    </source>
</evidence>
<organism evidence="16 17">
    <name type="scientific">Volvox reticuliferus</name>
    <dbReference type="NCBI Taxonomy" id="1737510"/>
    <lineage>
        <taxon>Eukaryota</taxon>
        <taxon>Viridiplantae</taxon>
        <taxon>Chlorophyta</taxon>
        <taxon>core chlorophytes</taxon>
        <taxon>Chlorophyceae</taxon>
        <taxon>CS clade</taxon>
        <taxon>Chlamydomonadales</taxon>
        <taxon>Volvocaceae</taxon>
        <taxon>Volvox</taxon>
    </lineage>
</organism>
<dbReference type="InterPro" id="IPR011545">
    <property type="entry name" value="DEAD/DEAH_box_helicase_dom"/>
</dbReference>
<dbReference type="EMBL" id="BNCP01000007">
    <property type="protein sequence ID" value="GIL75078.1"/>
    <property type="molecule type" value="Genomic_DNA"/>
</dbReference>
<dbReference type="SMART" id="SM00487">
    <property type="entry name" value="DEXDc"/>
    <property type="match status" value="1"/>
</dbReference>
<evidence type="ECO:0000256" key="7">
    <source>
        <dbReference type="ARBA" id="ARBA00022884"/>
    </source>
</evidence>
<feature type="domain" description="DEAD-box RNA helicase Q" evidence="15">
    <location>
        <begin position="133"/>
        <end position="161"/>
    </location>
</feature>
<keyword evidence="7" id="KW-0694">RNA-binding</keyword>
<dbReference type="GO" id="GO:0016787">
    <property type="term" value="F:hydrolase activity"/>
    <property type="evidence" value="ECO:0007669"/>
    <property type="project" value="UniProtKB-KW"/>
</dbReference>
<dbReference type="InterPro" id="IPR027417">
    <property type="entry name" value="P-loop_NTPase"/>
</dbReference>
<feature type="domain" description="Helicase C-terminal" evidence="14">
    <location>
        <begin position="345"/>
        <end position="506"/>
    </location>
</feature>
<comment type="catalytic activity">
    <reaction evidence="10">
        <text>ATP + H2O = ADP + phosphate + H(+)</text>
        <dbReference type="Rhea" id="RHEA:13065"/>
        <dbReference type="ChEBI" id="CHEBI:15377"/>
        <dbReference type="ChEBI" id="CHEBI:15378"/>
        <dbReference type="ChEBI" id="CHEBI:30616"/>
        <dbReference type="ChEBI" id="CHEBI:43474"/>
        <dbReference type="ChEBI" id="CHEBI:456216"/>
        <dbReference type="EC" id="3.6.4.13"/>
    </reaction>
</comment>
<feature type="non-terminal residue" evidence="16">
    <location>
        <position position="1"/>
    </location>
</feature>
<evidence type="ECO:0000256" key="4">
    <source>
        <dbReference type="ARBA" id="ARBA00022801"/>
    </source>
</evidence>
<dbReference type="PROSITE" id="PS00039">
    <property type="entry name" value="DEAD_ATP_HELICASE"/>
    <property type="match status" value="1"/>
</dbReference>
<dbReference type="SUPFAM" id="SSF52540">
    <property type="entry name" value="P-loop containing nucleoside triphosphate hydrolases"/>
    <property type="match status" value="1"/>
</dbReference>